<dbReference type="AlphaFoldDB" id="A0A5B7EVL6"/>
<feature type="compositionally biased region" description="Basic and acidic residues" evidence="1">
    <location>
        <begin position="22"/>
        <end position="31"/>
    </location>
</feature>
<dbReference type="Proteomes" id="UP000324222">
    <property type="component" value="Unassembled WGS sequence"/>
</dbReference>
<comment type="caution">
    <text evidence="2">The sequence shown here is derived from an EMBL/GenBank/DDBJ whole genome shotgun (WGS) entry which is preliminary data.</text>
</comment>
<organism evidence="2 3">
    <name type="scientific">Portunus trituberculatus</name>
    <name type="common">Swimming crab</name>
    <name type="synonym">Neptunus trituberculatus</name>
    <dbReference type="NCBI Taxonomy" id="210409"/>
    <lineage>
        <taxon>Eukaryota</taxon>
        <taxon>Metazoa</taxon>
        <taxon>Ecdysozoa</taxon>
        <taxon>Arthropoda</taxon>
        <taxon>Crustacea</taxon>
        <taxon>Multicrustacea</taxon>
        <taxon>Malacostraca</taxon>
        <taxon>Eumalacostraca</taxon>
        <taxon>Eucarida</taxon>
        <taxon>Decapoda</taxon>
        <taxon>Pleocyemata</taxon>
        <taxon>Brachyura</taxon>
        <taxon>Eubrachyura</taxon>
        <taxon>Portunoidea</taxon>
        <taxon>Portunidae</taxon>
        <taxon>Portuninae</taxon>
        <taxon>Portunus</taxon>
    </lineage>
</organism>
<name>A0A5B7EVL6_PORTR</name>
<proteinExistence type="predicted"/>
<evidence type="ECO:0000256" key="1">
    <source>
        <dbReference type="SAM" id="MobiDB-lite"/>
    </source>
</evidence>
<sequence>MDKMENLVEMWYISFLSTAADTSDRPKEGCSDRSSGIRARSRKMEASRRLQNTASTQHHKQHLAS</sequence>
<gene>
    <name evidence="2" type="ORF">E2C01_030965</name>
</gene>
<accession>A0A5B7EVL6</accession>
<dbReference type="EMBL" id="VSRR010003794">
    <property type="protein sequence ID" value="MPC37485.1"/>
    <property type="molecule type" value="Genomic_DNA"/>
</dbReference>
<reference evidence="2 3" key="1">
    <citation type="submission" date="2019-05" db="EMBL/GenBank/DDBJ databases">
        <title>Another draft genome of Portunus trituberculatus and its Hox gene families provides insights of decapod evolution.</title>
        <authorList>
            <person name="Jeong J.-H."/>
            <person name="Song I."/>
            <person name="Kim S."/>
            <person name="Choi T."/>
            <person name="Kim D."/>
            <person name="Ryu S."/>
            <person name="Kim W."/>
        </authorList>
    </citation>
    <scope>NUCLEOTIDE SEQUENCE [LARGE SCALE GENOMIC DNA]</scope>
    <source>
        <tissue evidence="2">Muscle</tissue>
    </source>
</reference>
<evidence type="ECO:0000313" key="3">
    <source>
        <dbReference type="Proteomes" id="UP000324222"/>
    </source>
</evidence>
<keyword evidence="3" id="KW-1185">Reference proteome</keyword>
<protein>
    <submittedName>
        <fullName evidence="2">Uncharacterized protein</fullName>
    </submittedName>
</protein>
<evidence type="ECO:0000313" key="2">
    <source>
        <dbReference type="EMBL" id="MPC37485.1"/>
    </source>
</evidence>
<feature type="region of interest" description="Disordered" evidence="1">
    <location>
        <begin position="21"/>
        <end position="65"/>
    </location>
</feature>